<gene>
    <name evidence="2" type="ORF">ODALV1_LOCUS9704</name>
</gene>
<evidence type="ECO:0000313" key="3">
    <source>
        <dbReference type="Proteomes" id="UP001642540"/>
    </source>
</evidence>
<feature type="transmembrane region" description="Helical" evidence="1">
    <location>
        <begin position="78"/>
        <end position="102"/>
    </location>
</feature>
<protein>
    <submittedName>
        <fullName evidence="2">Uncharacterized protein</fullName>
    </submittedName>
</protein>
<keyword evidence="1" id="KW-0812">Transmembrane</keyword>
<accession>A0ABP1QF84</accession>
<dbReference type="Proteomes" id="UP001642540">
    <property type="component" value="Unassembled WGS sequence"/>
</dbReference>
<keyword evidence="1" id="KW-1133">Transmembrane helix</keyword>
<keyword evidence="3" id="KW-1185">Reference proteome</keyword>
<sequence>MCSPLFKTTVRLHHILFRYMVPLPIDWNSEMTSLVYTNVKSHRLAFVFLMTLDLMLSTSCVYDIIFHSLMGWRPVLDLGTSCMLLVAGLALAVALQLTAVVWQNQSGILGINQIYEFKRELCQRFARRDNQVATEVAGFLFTLACGPMPFIIMICSLSLSFDPFYFVFEDILGEPTEQTMQQIVFTFLARWRTAGLDTITIYLGVAKNHGDTRELRILGTCIEIPEKEGALHKSYVEPCNDYKKL</sequence>
<dbReference type="EMBL" id="CAXLJM020000030">
    <property type="protein sequence ID" value="CAL8097674.1"/>
    <property type="molecule type" value="Genomic_DNA"/>
</dbReference>
<name>A0ABP1QF84_9HEXA</name>
<organism evidence="2 3">
    <name type="scientific">Orchesella dallaii</name>
    <dbReference type="NCBI Taxonomy" id="48710"/>
    <lineage>
        <taxon>Eukaryota</taxon>
        <taxon>Metazoa</taxon>
        <taxon>Ecdysozoa</taxon>
        <taxon>Arthropoda</taxon>
        <taxon>Hexapoda</taxon>
        <taxon>Collembola</taxon>
        <taxon>Entomobryomorpha</taxon>
        <taxon>Entomobryoidea</taxon>
        <taxon>Orchesellidae</taxon>
        <taxon>Orchesellinae</taxon>
        <taxon>Orchesella</taxon>
    </lineage>
</organism>
<evidence type="ECO:0000256" key="1">
    <source>
        <dbReference type="SAM" id="Phobius"/>
    </source>
</evidence>
<comment type="caution">
    <text evidence="2">The sequence shown here is derived from an EMBL/GenBank/DDBJ whole genome shotgun (WGS) entry which is preliminary data.</text>
</comment>
<proteinExistence type="predicted"/>
<evidence type="ECO:0000313" key="2">
    <source>
        <dbReference type="EMBL" id="CAL8097674.1"/>
    </source>
</evidence>
<feature type="transmembrane region" description="Helical" evidence="1">
    <location>
        <begin position="44"/>
        <end position="66"/>
    </location>
</feature>
<keyword evidence="1" id="KW-0472">Membrane</keyword>
<reference evidence="2 3" key="1">
    <citation type="submission" date="2024-08" db="EMBL/GenBank/DDBJ databases">
        <authorList>
            <person name="Cucini C."/>
            <person name="Frati F."/>
        </authorList>
    </citation>
    <scope>NUCLEOTIDE SEQUENCE [LARGE SCALE GENOMIC DNA]</scope>
</reference>
<feature type="transmembrane region" description="Helical" evidence="1">
    <location>
        <begin position="136"/>
        <end position="159"/>
    </location>
</feature>